<feature type="domain" description="PA14" evidence="7">
    <location>
        <begin position="28"/>
        <end position="172"/>
    </location>
</feature>
<evidence type="ECO:0000256" key="2">
    <source>
        <dbReference type="ARBA" id="ARBA00022729"/>
    </source>
</evidence>
<dbReference type="AlphaFoldDB" id="A0A1H9WB29"/>
<dbReference type="Gene3D" id="2.60.40.10">
    <property type="entry name" value="Immunoglobulins"/>
    <property type="match status" value="1"/>
</dbReference>
<dbReference type="Pfam" id="PF00703">
    <property type="entry name" value="Glyco_hydro_2"/>
    <property type="match status" value="1"/>
</dbReference>
<dbReference type="SUPFAM" id="SSF56988">
    <property type="entry name" value="Anthrax protective antigen"/>
    <property type="match status" value="1"/>
</dbReference>
<keyword evidence="9" id="KW-1185">Reference proteome</keyword>
<dbReference type="GO" id="GO:0005975">
    <property type="term" value="P:carbohydrate metabolic process"/>
    <property type="evidence" value="ECO:0007669"/>
    <property type="project" value="InterPro"/>
</dbReference>
<evidence type="ECO:0000313" key="8">
    <source>
        <dbReference type="EMBL" id="SES31110.1"/>
    </source>
</evidence>
<dbReference type="Pfam" id="PF07691">
    <property type="entry name" value="PA14"/>
    <property type="match status" value="1"/>
</dbReference>
<feature type="signal peptide" evidence="6">
    <location>
        <begin position="1"/>
        <end position="26"/>
    </location>
</feature>
<dbReference type="InterPro" id="IPR008979">
    <property type="entry name" value="Galactose-bd-like_sf"/>
</dbReference>
<dbReference type="SMART" id="SM00758">
    <property type="entry name" value="PA14"/>
    <property type="match status" value="1"/>
</dbReference>
<name>A0A1H9WB29_9PSEU</name>
<evidence type="ECO:0000256" key="1">
    <source>
        <dbReference type="ARBA" id="ARBA00007401"/>
    </source>
</evidence>
<dbReference type="STRING" id="65499.SAMN04488000_121136"/>
<dbReference type="PANTHER" id="PTHR42732:SF2">
    <property type="entry name" value="BETA-MANNOSIDASE"/>
    <property type="match status" value="1"/>
</dbReference>
<feature type="chain" id="PRO_5011452179" evidence="6">
    <location>
        <begin position="27"/>
        <end position="1030"/>
    </location>
</feature>
<dbReference type="PANTHER" id="PTHR42732">
    <property type="entry name" value="BETA-GALACTOSIDASE"/>
    <property type="match status" value="1"/>
</dbReference>
<evidence type="ECO:0000256" key="3">
    <source>
        <dbReference type="ARBA" id="ARBA00022801"/>
    </source>
</evidence>
<dbReference type="Pfam" id="PF13385">
    <property type="entry name" value="Laminin_G_3"/>
    <property type="match status" value="1"/>
</dbReference>
<evidence type="ECO:0000256" key="6">
    <source>
        <dbReference type="SAM" id="SignalP"/>
    </source>
</evidence>
<organism evidence="8 9">
    <name type="scientific">Lentzea albida</name>
    <dbReference type="NCBI Taxonomy" id="65499"/>
    <lineage>
        <taxon>Bacteria</taxon>
        <taxon>Bacillati</taxon>
        <taxon>Actinomycetota</taxon>
        <taxon>Actinomycetes</taxon>
        <taxon>Pseudonocardiales</taxon>
        <taxon>Pseudonocardiaceae</taxon>
        <taxon>Lentzea</taxon>
    </lineage>
</organism>
<dbReference type="GO" id="GO:0004553">
    <property type="term" value="F:hydrolase activity, hydrolyzing O-glycosyl compounds"/>
    <property type="evidence" value="ECO:0007669"/>
    <property type="project" value="InterPro"/>
</dbReference>
<dbReference type="EMBL" id="FOFV01000021">
    <property type="protein sequence ID" value="SES31110.1"/>
    <property type="molecule type" value="Genomic_DNA"/>
</dbReference>
<dbReference type="SUPFAM" id="SSF49899">
    <property type="entry name" value="Concanavalin A-like lectins/glucanases"/>
    <property type="match status" value="1"/>
</dbReference>
<evidence type="ECO:0000313" key="9">
    <source>
        <dbReference type="Proteomes" id="UP000199503"/>
    </source>
</evidence>
<dbReference type="InterPro" id="IPR051913">
    <property type="entry name" value="GH2_Domain-Containing"/>
</dbReference>
<dbReference type="InterPro" id="IPR006558">
    <property type="entry name" value="LamG-like"/>
</dbReference>
<evidence type="ECO:0000256" key="5">
    <source>
        <dbReference type="ARBA" id="ARBA00023295"/>
    </source>
</evidence>
<keyword evidence="5" id="KW-0326">Glycosidase</keyword>
<gene>
    <name evidence="8" type="ORF">SAMN04488000_121136</name>
</gene>
<dbReference type="InterPro" id="IPR006103">
    <property type="entry name" value="Glyco_hydro_2_cat"/>
</dbReference>
<dbReference type="Gene3D" id="2.60.120.200">
    <property type="match status" value="1"/>
</dbReference>
<dbReference type="InterPro" id="IPR037524">
    <property type="entry name" value="PA14/GLEYA"/>
</dbReference>
<protein>
    <submittedName>
        <fullName evidence="8">Glycosyl hydrolases family 2, TIM barrel domain</fullName>
    </submittedName>
</protein>
<dbReference type="InterPro" id="IPR036156">
    <property type="entry name" value="Beta-gal/glucu_dom_sf"/>
</dbReference>
<dbReference type="InterPro" id="IPR011658">
    <property type="entry name" value="PA14_dom"/>
</dbReference>
<dbReference type="SMART" id="SM00560">
    <property type="entry name" value="LamGL"/>
    <property type="match status" value="1"/>
</dbReference>
<dbReference type="SUPFAM" id="SSF49785">
    <property type="entry name" value="Galactose-binding domain-like"/>
    <property type="match status" value="1"/>
</dbReference>
<proteinExistence type="inferred from homology"/>
<dbReference type="InterPro" id="IPR006104">
    <property type="entry name" value="Glyco_hydro_2_N"/>
</dbReference>
<dbReference type="InterPro" id="IPR006102">
    <property type="entry name" value="Ig-like_GH2"/>
</dbReference>
<dbReference type="PROSITE" id="PS51820">
    <property type="entry name" value="PA14"/>
    <property type="match status" value="1"/>
</dbReference>
<reference evidence="9" key="1">
    <citation type="submission" date="2016-10" db="EMBL/GenBank/DDBJ databases">
        <authorList>
            <person name="Varghese N."/>
            <person name="Submissions S."/>
        </authorList>
    </citation>
    <scope>NUCLEOTIDE SEQUENCE [LARGE SCALE GENOMIC DNA]</scope>
    <source>
        <strain evidence="9">DSM 44437</strain>
    </source>
</reference>
<dbReference type="InterPro" id="IPR013320">
    <property type="entry name" value="ConA-like_dom_sf"/>
</dbReference>
<dbReference type="OrthoDB" id="9762066at2"/>
<dbReference type="Pfam" id="PF02836">
    <property type="entry name" value="Glyco_hydro_2_C"/>
    <property type="match status" value="1"/>
</dbReference>
<keyword evidence="4" id="KW-1015">Disulfide bond</keyword>
<dbReference type="SUPFAM" id="SSF51445">
    <property type="entry name" value="(Trans)glycosidases"/>
    <property type="match status" value="1"/>
</dbReference>
<dbReference type="InterPro" id="IPR017853">
    <property type="entry name" value="GH"/>
</dbReference>
<sequence>MKKTAPVLVALLMALGIAPSAPSAVAAEPVHGLKGEYFSMSAPGARDFANLGGTVLDADINQGDLTGVFGFLNGRTEHTTARWTGQIAVPQTGDYTFHAIGDNGFRLLIDDKSVIDHWVPDWDREQTSAPVTLTAGKQYAFKLEMFQDVGGANMFLRWSSANTPKQLVPSSAFTPPADFKAVPRAAEVSKDGRTLTADFGGRITGANDLKDHLRVEVDATPFPISFITTSRNRATIGLGERVLKGQRVRIYYDGAGALAVDGQKIGKTARTTGNVSTERLRTPWGEKVDTRNPLPEYPRPQLERDKWLNLNGPWEFAAAKAGEQPAFGKKLREKVIVPYPIESQLSGLERHEDHMFYRRTVSVPHDWKIGNGQRLKLNFGAVDYEAKVWVNGKLVAEHTGGYTAFSADITDVLKRGEQEIVVGVTDTTGPNQPKGKQSPNPSGIFYTPSSGIWQTVWLEPVADKGIDEIKTTPDLASSSLTVNVKSAGTANVTAVARDAKGKQVGTVTGPANSNLKLPVPNAHLWTPDDPYLYKLDITLGKDKVKSYFGMRSTGIANVGGTPKLTLNGQPIFNLMQLDQGFYPDGLNTAPSDEALVFDLQAQKDLGFNAVRKHIKAEPARWYYHADRLGLLVWQDFVALEDGNNPLSQERFVKEGKELMHQLQNYPSIYAWIVFNEGWGEWDRTVTGQITDEVKALDPTRVVSAHSGVNCCASKGDSGKGDVIDHHDYNNTDPARPDGKRVVMDGEHGGFTLRTPGHQWPGAPIAIYSGVADKAALTAKYVDNTRTFYLGQARAEMSASVYTQVTDLEGELNGLWTYDRKRIKVDPGPVREINRRVIEAGANAGKPYPYAGSGEWKLDETKGATAKDSTGKNPLTLSPTGATWKDGALEFRNGSAETYGPVVDTTKDYSVSAKVRLDELPGNYATAVSQDGRQAENPFYLQYGQGAFAFSTPGGNRARFEITPEIGRWYEIKGERKGGEIRLYVDGALVATAAAGPAIESTGALAVGRAKYNGQNVDFWRGAVKDVRVTS</sequence>
<dbReference type="SUPFAM" id="SSF49303">
    <property type="entry name" value="beta-Galactosidase/glucuronidase domain"/>
    <property type="match status" value="1"/>
</dbReference>
<evidence type="ECO:0000256" key="4">
    <source>
        <dbReference type="ARBA" id="ARBA00023157"/>
    </source>
</evidence>
<keyword evidence="2 6" id="KW-0732">Signal</keyword>
<dbReference type="Gene3D" id="3.90.182.10">
    <property type="entry name" value="Toxin - Anthrax Protective Antigen,domain 1"/>
    <property type="match status" value="1"/>
</dbReference>
<dbReference type="Gene3D" id="3.20.20.80">
    <property type="entry name" value="Glycosidases"/>
    <property type="match status" value="1"/>
</dbReference>
<evidence type="ECO:0000259" key="7">
    <source>
        <dbReference type="PROSITE" id="PS51820"/>
    </source>
</evidence>
<dbReference type="Proteomes" id="UP000199503">
    <property type="component" value="Unassembled WGS sequence"/>
</dbReference>
<dbReference type="RefSeq" id="WP_089924846.1">
    <property type="nucleotide sequence ID" value="NZ_FOFV01000021.1"/>
</dbReference>
<comment type="similarity">
    <text evidence="1">Belongs to the glycosyl hydrolase 2 family.</text>
</comment>
<dbReference type="Gene3D" id="2.60.120.260">
    <property type="entry name" value="Galactose-binding domain-like"/>
    <property type="match status" value="1"/>
</dbReference>
<dbReference type="InterPro" id="IPR013783">
    <property type="entry name" value="Ig-like_fold"/>
</dbReference>
<accession>A0A1H9WB29</accession>
<keyword evidence="3 8" id="KW-0378">Hydrolase</keyword>
<dbReference type="Pfam" id="PF02837">
    <property type="entry name" value="Glyco_hydro_2_N"/>
    <property type="match status" value="1"/>
</dbReference>